<evidence type="ECO:0000313" key="3">
    <source>
        <dbReference type="Proteomes" id="UP000011713"/>
    </source>
</evidence>
<name>M4BGC6_HYAAE</name>
<keyword evidence="3" id="KW-1185">Reference proteome</keyword>
<dbReference type="InParanoid" id="M4BGC6"/>
<reference evidence="3" key="1">
    <citation type="journal article" date="2010" name="Science">
        <title>Signatures of adaptation to obligate biotrophy in the Hyaloperonospora arabidopsidis genome.</title>
        <authorList>
            <person name="Baxter L."/>
            <person name="Tripathy S."/>
            <person name="Ishaque N."/>
            <person name="Boot N."/>
            <person name="Cabral A."/>
            <person name="Kemen E."/>
            <person name="Thines M."/>
            <person name="Ah-Fong A."/>
            <person name="Anderson R."/>
            <person name="Badejoko W."/>
            <person name="Bittner-Eddy P."/>
            <person name="Boore J.L."/>
            <person name="Chibucos M.C."/>
            <person name="Coates M."/>
            <person name="Dehal P."/>
            <person name="Delehaunty K."/>
            <person name="Dong S."/>
            <person name="Downton P."/>
            <person name="Dumas B."/>
            <person name="Fabro G."/>
            <person name="Fronick C."/>
            <person name="Fuerstenberg S.I."/>
            <person name="Fulton L."/>
            <person name="Gaulin E."/>
            <person name="Govers F."/>
            <person name="Hughes L."/>
            <person name="Humphray S."/>
            <person name="Jiang R.H."/>
            <person name="Judelson H."/>
            <person name="Kamoun S."/>
            <person name="Kyung K."/>
            <person name="Meijer H."/>
            <person name="Minx P."/>
            <person name="Morris P."/>
            <person name="Nelson J."/>
            <person name="Phuntumart V."/>
            <person name="Qutob D."/>
            <person name="Rehmany A."/>
            <person name="Rougon-Cardoso A."/>
            <person name="Ryden P."/>
            <person name="Torto-Alalibo T."/>
            <person name="Studholme D."/>
            <person name="Wang Y."/>
            <person name="Win J."/>
            <person name="Wood J."/>
            <person name="Clifton S.W."/>
            <person name="Rogers J."/>
            <person name="Van den Ackerveken G."/>
            <person name="Jones J.D."/>
            <person name="McDowell J.M."/>
            <person name="Beynon J."/>
            <person name="Tyler B.M."/>
        </authorList>
    </citation>
    <scope>NUCLEOTIDE SEQUENCE [LARGE SCALE GENOMIC DNA]</scope>
    <source>
        <strain evidence="3">Emoy2</strain>
    </source>
</reference>
<evidence type="ECO:0000313" key="2">
    <source>
        <dbReference type="EnsemblProtists" id="HpaP805347"/>
    </source>
</evidence>
<keyword evidence="1" id="KW-0812">Transmembrane</keyword>
<dbReference type="AlphaFoldDB" id="M4BGC6"/>
<accession>M4BGC6</accession>
<keyword evidence="1" id="KW-0472">Membrane</keyword>
<reference evidence="2" key="2">
    <citation type="submission" date="2015-06" db="UniProtKB">
        <authorList>
            <consortium name="EnsemblProtists"/>
        </authorList>
    </citation>
    <scope>IDENTIFICATION</scope>
    <source>
        <strain evidence="2">Emoy2</strain>
    </source>
</reference>
<dbReference type="EMBL" id="JH598234">
    <property type="status" value="NOT_ANNOTATED_CDS"/>
    <property type="molecule type" value="Genomic_DNA"/>
</dbReference>
<sequence>MRTRLCIFSRDHYLKPFYLIEALLVLIATIQCFCINLSVMLRFSSKESNLDSHSSRGNDNTHKTFDLVQVLTPEYMSSYKEMNTLGILMSNMDFNKFLSDCIHQHFACSSLTVISGATTPSAFFRCATKLLCVCL</sequence>
<organism evidence="2 3">
    <name type="scientific">Hyaloperonospora arabidopsidis (strain Emoy2)</name>
    <name type="common">Downy mildew agent</name>
    <name type="synonym">Peronospora arabidopsidis</name>
    <dbReference type="NCBI Taxonomy" id="559515"/>
    <lineage>
        <taxon>Eukaryota</taxon>
        <taxon>Sar</taxon>
        <taxon>Stramenopiles</taxon>
        <taxon>Oomycota</taxon>
        <taxon>Peronosporomycetes</taxon>
        <taxon>Peronosporales</taxon>
        <taxon>Peronosporaceae</taxon>
        <taxon>Hyaloperonospora</taxon>
    </lineage>
</organism>
<dbReference type="EnsemblProtists" id="HpaT805347">
    <property type="protein sequence ID" value="HpaP805347"/>
    <property type="gene ID" value="HpaG805347"/>
</dbReference>
<evidence type="ECO:0000256" key="1">
    <source>
        <dbReference type="SAM" id="Phobius"/>
    </source>
</evidence>
<feature type="transmembrane region" description="Helical" evidence="1">
    <location>
        <begin position="17"/>
        <end position="39"/>
    </location>
</feature>
<dbReference type="HOGENOM" id="CLU_1889774_0_0_1"/>
<dbReference type="Proteomes" id="UP000011713">
    <property type="component" value="Unassembled WGS sequence"/>
</dbReference>
<keyword evidence="1" id="KW-1133">Transmembrane helix</keyword>
<protein>
    <submittedName>
        <fullName evidence="2">Uncharacterized protein</fullName>
    </submittedName>
</protein>
<proteinExistence type="predicted"/>
<dbReference type="VEuPathDB" id="FungiDB:HpaG805347"/>